<name>A0A8J2KPB8_9HEXA</name>
<organism evidence="2 3">
    <name type="scientific">Allacma fusca</name>
    <dbReference type="NCBI Taxonomy" id="39272"/>
    <lineage>
        <taxon>Eukaryota</taxon>
        <taxon>Metazoa</taxon>
        <taxon>Ecdysozoa</taxon>
        <taxon>Arthropoda</taxon>
        <taxon>Hexapoda</taxon>
        <taxon>Collembola</taxon>
        <taxon>Symphypleona</taxon>
        <taxon>Sminthuridae</taxon>
        <taxon>Allacma</taxon>
    </lineage>
</organism>
<dbReference type="InterPro" id="IPR015925">
    <property type="entry name" value="Ryanodine_IP3_receptor"/>
</dbReference>
<dbReference type="GO" id="GO:0030018">
    <property type="term" value="C:Z disc"/>
    <property type="evidence" value="ECO:0007669"/>
    <property type="project" value="TreeGrafter"/>
</dbReference>
<dbReference type="PANTHER" id="PTHR46399">
    <property type="entry name" value="B30.2/SPRY DOMAIN-CONTAINING PROTEIN"/>
    <property type="match status" value="1"/>
</dbReference>
<dbReference type="Pfam" id="PF02026">
    <property type="entry name" value="RyR"/>
    <property type="match status" value="1"/>
</dbReference>
<gene>
    <name evidence="2" type="ORF">AFUS01_LOCUS27354</name>
</gene>
<evidence type="ECO:0000313" key="2">
    <source>
        <dbReference type="EMBL" id="CAG7816752.1"/>
    </source>
</evidence>
<dbReference type="EMBL" id="CAJVCH010377562">
    <property type="protein sequence ID" value="CAG7816752.1"/>
    <property type="molecule type" value="Genomic_DNA"/>
</dbReference>
<sequence length="67" mass="7353">MIVPAGLDPDIKRSPHLVPYSKVDEAIKIANWDTASETVRTLLVYGYNLEPPTGEAQECKILPISMG</sequence>
<dbReference type="GO" id="GO:0042383">
    <property type="term" value="C:sarcolemma"/>
    <property type="evidence" value="ECO:0007669"/>
    <property type="project" value="TreeGrafter"/>
</dbReference>
<comment type="caution">
    <text evidence="2">The sequence shown here is derived from an EMBL/GenBank/DDBJ whole genome shotgun (WGS) entry which is preliminary data.</text>
</comment>
<protein>
    <recommendedName>
        <fullName evidence="1">Ryanodine receptor Ryr domain-containing protein</fullName>
    </recommendedName>
</protein>
<dbReference type="GO" id="GO:0034704">
    <property type="term" value="C:calcium channel complex"/>
    <property type="evidence" value="ECO:0007669"/>
    <property type="project" value="TreeGrafter"/>
</dbReference>
<dbReference type="Proteomes" id="UP000708208">
    <property type="component" value="Unassembled WGS sequence"/>
</dbReference>
<reference evidence="2" key="1">
    <citation type="submission" date="2021-06" db="EMBL/GenBank/DDBJ databases">
        <authorList>
            <person name="Hodson N. C."/>
            <person name="Mongue J. A."/>
            <person name="Jaron S. K."/>
        </authorList>
    </citation>
    <scope>NUCLEOTIDE SEQUENCE</scope>
</reference>
<evidence type="ECO:0000313" key="3">
    <source>
        <dbReference type="Proteomes" id="UP000708208"/>
    </source>
</evidence>
<dbReference type="GO" id="GO:0033017">
    <property type="term" value="C:sarcoplasmic reticulum membrane"/>
    <property type="evidence" value="ECO:0007669"/>
    <property type="project" value="TreeGrafter"/>
</dbReference>
<keyword evidence="3" id="KW-1185">Reference proteome</keyword>
<dbReference type="GO" id="GO:0005790">
    <property type="term" value="C:smooth endoplasmic reticulum"/>
    <property type="evidence" value="ECO:0007669"/>
    <property type="project" value="TreeGrafter"/>
</dbReference>
<dbReference type="PANTHER" id="PTHR46399:SF8">
    <property type="entry name" value="B30.2_SPRY DOMAIN-CONTAINING PROTEIN"/>
    <property type="match status" value="1"/>
</dbReference>
<proteinExistence type="predicted"/>
<accession>A0A8J2KPB8</accession>
<dbReference type="GO" id="GO:0014808">
    <property type="term" value="P:release of sequestered calcium ion into cytosol by sarcoplasmic reticulum"/>
    <property type="evidence" value="ECO:0007669"/>
    <property type="project" value="TreeGrafter"/>
</dbReference>
<dbReference type="InterPro" id="IPR003032">
    <property type="entry name" value="Ryanodine_rcpt"/>
</dbReference>
<feature type="domain" description="Ryanodine receptor Ryr" evidence="1">
    <location>
        <begin position="8"/>
        <end position="50"/>
    </location>
</feature>
<dbReference type="GO" id="GO:0005219">
    <property type="term" value="F:ryanodine-sensitive calcium-release channel activity"/>
    <property type="evidence" value="ECO:0007669"/>
    <property type="project" value="TreeGrafter"/>
</dbReference>
<evidence type="ECO:0000259" key="1">
    <source>
        <dbReference type="Pfam" id="PF02026"/>
    </source>
</evidence>
<dbReference type="AlphaFoldDB" id="A0A8J2KPB8"/>
<dbReference type="GO" id="GO:0006941">
    <property type="term" value="P:striated muscle contraction"/>
    <property type="evidence" value="ECO:0007669"/>
    <property type="project" value="TreeGrafter"/>
</dbReference>